<feature type="coiled-coil region" evidence="1">
    <location>
        <begin position="12"/>
        <end position="121"/>
    </location>
</feature>
<dbReference type="AlphaFoldDB" id="A0A7S1D9Y8"/>
<reference evidence="3" key="1">
    <citation type="submission" date="2021-01" db="EMBL/GenBank/DDBJ databases">
        <authorList>
            <person name="Corre E."/>
            <person name="Pelletier E."/>
            <person name="Niang G."/>
            <person name="Scheremetjew M."/>
            <person name="Finn R."/>
            <person name="Kale V."/>
            <person name="Holt S."/>
            <person name="Cochrane G."/>
            <person name="Meng A."/>
            <person name="Brown T."/>
            <person name="Cohen L."/>
        </authorList>
    </citation>
    <scope>NUCLEOTIDE SEQUENCE</scope>
    <source>
        <strain evidence="3">ECT3854</strain>
    </source>
</reference>
<accession>A0A7S1D9Y8</accession>
<keyword evidence="1" id="KW-0175">Coiled coil</keyword>
<evidence type="ECO:0000256" key="2">
    <source>
        <dbReference type="SAM" id="MobiDB-lite"/>
    </source>
</evidence>
<feature type="region of interest" description="Disordered" evidence="2">
    <location>
        <begin position="230"/>
        <end position="317"/>
    </location>
</feature>
<sequence length="317" mass="36403">MSLIKLDKDVTIDGLRKELAELKAKSSEGTAEMRTKMNHLEMENKDLRDELDAKLQLKNTKIHALEQTLGAQEQLIDNMRSEMDHLQSTMERTSLSRRAEIEEMQQEMIDTSAQSQRQDREITALKMALEESRLDHKSEVSKLKGTISSLERSPLERDVNSQNSDRLSEVKERLENLKWRNTSLHEENLKLRGRLEKAEGDAKASKNDKYRTLALEEEVNQLRSRVLELEEEKEVLSPVAASPRRIPKPPTEQSERRMGRSNGKSRRIKSPSPIRKTQSASPRRPNPSPGRLRFLGRRSRSRDVSSDNAVQGGKDEF</sequence>
<proteinExistence type="predicted"/>
<protein>
    <submittedName>
        <fullName evidence="3">Uncharacterized protein</fullName>
    </submittedName>
</protein>
<evidence type="ECO:0000256" key="1">
    <source>
        <dbReference type="SAM" id="Coils"/>
    </source>
</evidence>
<gene>
    <name evidence="3" type="ORF">CTEN0397_LOCUS11507</name>
</gene>
<evidence type="ECO:0000313" key="3">
    <source>
        <dbReference type="EMBL" id="CAD8940441.1"/>
    </source>
</evidence>
<dbReference type="EMBL" id="HBFW01017942">
    <property type="protein sequence ID" value="CAD8940441.1"/>
    <property type="molecule type" value="Transcribed_RNA"/>
</dbReference>
<name>A0A7S1D9Y8_CYCTE</name>
<organism evidence="3">
    <name type="scientific">Cyclophora tenuis</name>
    <name type="common">Marine diatom</name>
    <dbReference type="NCBI Taxonomy" id="216820"/>
    <lineage>
        <taxon>Eukaryota</taxon>
        <taxon>Sar</taxon>
        <taxon>Stramenopiles</taxon>
        <taxon>Ochrophyta</taxon>
        <taxon>Bacillariophyta</taxon>
        <taxon>Fragilariophyceae</taxon>
        <taxon>Fragilariophycidae</taxon>
        <taxon>Cyclophorales</taxon>
        <taxon>Cyclophoraceae</taxon>
        <taxon>Cyclophora</taxon>
    </lineage>
</organism>